<keyword evidence="3" id="KW-1185">Reference proteome</keyword>
<feature type="compositionally biased region" description="Basic and acidic residues" evidence="1">
    <location>
        <begin position="318"/>
        <end position="333"/>
    </location>
</feature>
<dbReference type="Proteomes" id="UP000799776">
    <property type="component" value="Unassembled WGS sequence"/>
</dbReference>
<evidence type="ECO:0000256" key="1">
    <source>
        <dbReference type="SAM" id="MobiDB-lite"/>
    </source>
</evidence>
<accession>A0A9P4HRI3</accession>
<feature type="compositionally biased region" description="Low complexity" evidence="1">
    <location>
        <begin position="297"/>
        <end position="316"/>
    </location>
</feature>
<protein>
    <submittedName>
        <fullName evidence="2">Uncharacterized protein</fullName>
    </submittedName>
</protein>
<feature type="compositionally biased region" description="Basic and acidic residues" evidence="1">
    <location>
        <begin position="210"/>
        <end position="256"/>
    </location>
</feature>
<organism evidence="2 3">
    <name type="scientific">Saccharata proteae CBS 121410</name>
    <dbReference type="NCBI Taxonomy" id="1314787"/>
    <lineage>
        <taxon>Eukaryota</taxon>
        <taxon>Fungi</taxon>
        <taxon>Dikarya</taxon>
        <taxon>Ascomycota</taxon>
        <taxon>Pezizomycotina</taxon>
        <taxon>Dothideomycetes</taxon>
        <taxon>Dothideomycetes incertae sedis</taxon>
        <taxon>Botryosphaeriales</taxon>
        <taxon>Saccharataceae</taxon>
        <taxon>Saccharata</taxon>
    </lineage>
</organism>
<dbReference type="AlphaFoldDB" id="A0A9P4HRI3"/>
<comment type="caution">
    <text evidence="2">The sequence shown here is derived from an EMBL/GenBank/DDBJ whole genome shotgun (WGS) entry which is preliminary data.</text>
</comment>
<feature type="compositionally biased region" description="Basic and acidic residues" evidence="1">
    <location>
        <begin position="32"/>
        <end position="49"/>
    </location>
</feature>
<name>A0A9P4HRI3_9PEZI</name>
<feature type="compositionally biased region" description="Low complexity" evidence="1">
    <location>
        <begin position="163"/>
        <end position="174"/>
    </location>
</feature>
<dbReference type="OrthoDB" id="4207724at2759"/>
<dbReference type="EMBL" id="ML978733">
    <property type="protein sequence ID" value="KAF2085106.1"/>
    <property type="molecule type" value="Genomic_DNA"/>
</dbReference>
<sequence>MEPWQSWLAFFVGAGVVYWYYKAPPPAVRRQVVTDEPARPARKGVEGRQRRSRPMAPASAKQDEAPAQTTSSDTGNAKGRNNKKKGQAVPEKAPVTVTEEVDDKEDETADKEWAQRLSGLMTGTPLQPSERKDTRTKTVKQKAANTEKSGESSAGADADDDLSPALSPNLAASSGVADMLEAPTAGPSVLRLTGSTEDKRAKKPQQKQQESQETKKQRQNRQKVEAAKKQREEDEKARRVLLEKQLRTAREARGEAAKNGVPVSAPTSNAWTSKPAATGAPTNEGPLLDTFEHDGVSTTSSSGAGNSNGSASTAGTDWKGELPSEEEQVRMAMEDSAWNTVTAKKGKKKTETKEAGNVSGGEKTNVAVALPVAQPKAAETTRSDTMSSDSQPGDISLTESGNLQGSGHPQDSDWAVV</sequence>
<proteinExistence type="predicted"/>
<evidence type="ECO:0000313" key="2">
    <source>
        <dbReference type="EMBL" id="KAF2085106.1"/>
    </source>
</evidence>
<feature type="compositionally biased region" description="Acidic residues" evidence="1">
    <location>
        <begin position="99"/>
        <end position="109"/>
    </location>
</feature>
<gene>
    <name evidence="2" type="ORF">K490DRAFT_58946</name>
</gene>
<reference evidence="2" key="1">
    <citation type="journal article" date="2020" name="Stud. Mycol.">
        <title>101 Dothideomycetes genomes: a test case for predicting lifestyles and emergence of pathogens.</title>
        <authorList>
            <person name="Haridas S."/>
            <person name="Albert R."/>
            <person name="Binder M."/>
            <person name="Bloem J."/>
            <person name="Labutti K."/>
            <person name="Salamov A."/>
            <person name="Andreopoulos B."/>
            <person name="Baker S."/>
            <person name="Barry K."/>
            <person name="Bills G."/>
            <person name="Bluhm B."/>
            <person name="Cannon C."/>
            <person name="Castanera R."/>
            <person name="Culley D."/>
            <person name="Daum C."/>
            <person name="Ezra D."/>
            <person name="Gonzalez J."/>
            <person name="Henrissat B."/>
            <person name="Kuo A."/>
            <person name="Liang C."/>
            <person name="Lipzen A."/>
            <person name="Lutzoni F."/>
            <person name="Magnuson J."/>
            <person name="Mondo S."/>
            <person name="Nolan M."/>
            <person name="Ohm R."/>
            <person name="Pangilinan J."/>
            <person name="Park H.-J."/>
            <person name="Ramirez L."/>
            <person name="Alfaro M."/>
            <person name="Sun H."/>
            <person name="Tritt A."/>
            <person name="Yoshinaga Y."/>
            <person name="Zwiers L.-H."/>
            <person name="Turgeon B."/>
            <person name="Goodwin S."/>
            <person name="Spatafora J."/>
            <person name="Crous P."/>
            <person name="Grigoriev I."/>
        </authorList>
    </citation>
    <scope>NUCLEOTIDE SEQUENCE</scope>
    <source>
        <strain evidence="2">CBS 121410</strain>
    </source>
</reference>
<evidence type="ECO:0000313" key="3">
    <source>
        <dbReference type="Proteomes" id="UP000799776"/>
    </source>
</evidence>
<feature type="compositionally biased region" description="Polar residues" evidence="1">
    <location>
        <begin position="383"/>
        <end position="409"/>
    </location>
</feature>
<feature type="region of interest" description="Disordered" evidence="1">
    <location>
        <begin position="29"/>
        <end position="417"/>
    </location>
</feature>